<feature type="non-terminal residue" evidence="1">
    <location>
        <position position="1"/>
    </location>
</feature>
<name>A0A2J6TI43_9HELO</name>
<evidence type="ECO:0000313" key="1">
    <source>
        <dbReference type="EMBL" id="PMD62695.1"/>
    </source>
</evidence>
<keyword evidence="2" id="KW-1185">Reference proteome</keyword>
<dbReference type="AlphaFoldDB" id="A0A2J6TI43"/>
<dbReference type="RefSeq" id="XP_024739599.1">
    <property type="nucleotide sequence ID" value="XM_024876802.1"/>
</dbReference>
<protein>
    <submittedName>
        <fullName evidence="1">Uncharacterized protein</fullName>
    </submittedName>
</protein>
<evidence type="ECO:0000313" key="2">
    <source>
        <dbReference type="Proteomes" id="UP000235371"/>
    </source>
</evidence>
<dbReference type="GeneID" id="36584881"/>
<dbReference type="InParanoid" id="A0A2J6TI43"/>
<dbReference type="EMBL" id="KZ613783">
    <property type="protein sequence ID" value="PMD62695.1"/>
    <property type="molecule type" value="Genomic_DNA"/>
</dbReference>
<dbReference type="OrthoDB" id="5243723at2759"/>
<reference evidence="1 2" key="1">
    <citation type="submission" date="2016-04" db="EMBL/GenBank/DDBJ databases">
        <title>A degradative enzymes factory behind the ericoid mycorrhizal symbiosis.</title>
        <authorList>
            <consortium name="DOE Joint Genome Institute"/>
            <person name="Martino E."/>
            <person name="Morin E."/>
            <person name="Grelet G."/>
            <person name="Kuo A."/>
            <person name="Kohler A."/>
            <person name="Daghino S."/>
            <person name="Barry K."/>
            <person name="Choi C."/>
            <person name="Cichocki N."/>
            <person name="Clum A."/>
            <person name="Copeland A."/>
            <person name="Hainaut M."/>
            <person name="Haridas S."/>
            <person name="Labutti K."/>
            <person name="Lindquist E."/>
            <person name="Lipzen A."/>
            <person name="Khouja H.-R."/>
            <person name="Murat C."/>
            <person name="Ohm R."/>
            <person name="Olson A."/>
            <person name="Spatafora J."/>
            <person name="Veneault-Fourrey C."/>
            <person name="Henrissat B."/>
            <person name="Grigoriev I."/>
            <person name="Martin F."/>
            <person name="Perotto S."/>
        </authorList>
    </citation>
    <scope>NUCLEOTIDE SEQUENCE [LARGE SCALE GENOMIC DNA]</scope>
    <source>
        <strain evidence="1 2">E</strain>
    </source>
</reference>
<dbReference type="Proteomes" id="UP000235371">
    <property type="component" value="Unassembled WGS sequence"/>
</dbReference>
<feature type="non-terminal residue" evidence="1">
    <location>
        <position position="134"/>
    </location>
</feature>
<gene>
    <name evidence="1" type="ORF">K444DRAFT_557886</name>
</gene>
<accession>A0A2J6TI43</accession>
<sequence length="134" mass="14461">KCDELFFLEKLDNLVSNTTALAEKTLNNATKIADLQAKASKDASNATKFQGPQSNTTLVSLCLIVDAHKKEKPQCEEIKGFQKFLAFADNSTAISHKTKNTATKIDEVKAKSSKATTRLAKLQSNATPVSDCAA</sequence>
<organism evidence="1 2">
    <name type="scientific">Hyaloscypha bicolor E</name>
    <dbReference type="NCBI Taxonomy" id="1095630"/>
    <lineage>
        <taxon>Eukaryota</taxon>
        <taxon>Fungi</taxon>
        <taxon>Dikarya</taxon>
        <taxon>Ascomycota</taxon>
        <taxon>Pezizomycotina</taxon>
        <taxon>Leotiomycetes</taxon>
        <taxon>Helotiales</taxon>
        <taxon>Hyaloscyphaceae</taxon>
        <taxon>Hyaloscypha</taxon>
        <taxon>Hyaloscypha bicolor</taxon>
    </lineage>
</organism>
<proteinExistence type="predicted"/>